<evidence type="ECO:0000313" key="2">
    <source>
        <dbReference type="Proteomes" id="UP000460626"/>
    </source>
</evidence>
<sequence>MQFDDLLFRYFGTRALDELEDAPRISGIEQMQVDFGLSRDRGQRFALWSVLYLLDAAPDLDIAFPDPDDRNAARSFMDLMAAANEGPEA</sequence>
<gene>
    <name evidence="1" type="ORF">GRI62_10610</name>
</gene>
<protein>
    <submittedName>
        <fullName evidence="1">Uncharacterized protein</fullName>
    </submittedName>
</protein>
<dbReference type="OrthoDB" id="7433176at2"/>
<dbReference type="Proteomes" id="UP000460626">
    <property type="component" value="Unassembled WGS sequence"/>
</dbReference>
<keyword evidence="2" id="KW-1185">Reference proteome</keyword>
<dbReference type="RefSeq" id="WP_131453320.1">
    <property type="nucleotide sequence ID" value="NZ_BMJK01000001.1"/>
</dbReference>
<organism evidence="1 2">
    <name type="scientific">Aurantiacibacter arachoides</name>
    <dbReference type="NCBI Taxonomy" id="1850444"/>
    <lineage>
        <taxon>Bacteria</taxon>
        <taxon>Pseudomonadati</taxon>
        <taxon>Pseudomonadota</taxon>
        <taxon>Alphaproteobacteria</taxon>
        <taxon>Sphingomonadales</taxon>
        <taxon>Erythrobacteraceae</taxon>
        <taxon>Aurantiacibacter</taxon>
    </lineage>
</organism>
<dbReference type="AlphaFoldDB" id="A0A845A3Q4"/>
<evidence type="ECO:0000313" key="1">
    <source>
        <dbReference type="EMBL" id="MXO94052.1"/>
    </source>
</evidence>
<name>A0A845A3Q4_9SPHN</name>
<accession>A0A845A3Q4</accession>
<comment type="caution">
    <text evidence="1">The sequence shown here is derived from an EMBL/GenBank/DDBJ whole genome shotgun (WGS) entry which is preliminary data.</text>
</comment>
<dbReference type="EMBL" id="WTYH01000001">
    <property type="protein sequence ID" value="MXO94052.1"/>
    <property type="molecule type" value="Genomic_DNA"/>
</dbReference>
<proteinExistence type="predicted"/>
<reference evidence="1 2" key="1">
    <citation type="submission" date="2019-12" db="EMBL/GenBank/DDBJ databases">
        <title>Genomic-based taxomic classification of the family Erythrobacteraceae.</title>
        <authorList>
            <person name="Xu L."/>
        </authorList>
    </citation>
    <scope>NUCLEOTIDE SEQUENCE [LARGE SCALE GENOMIC DNA]</scope>
    <source>
        <strain evidence="1 2">RC4-10-4</strain>
    </source>
</reference>